<keyword evidence="6" id="KW-1185">Reference proteome</keyword>
<dbReference type="PANTHER" id="PTHR45876:SF8">
    <property type="entry name" value="FI04035P"/>
    <property type="match status" value="1"/>
</dbReference>
<sequence>MNKISVFLFCLISILYVAAASMAQSPSDESDGNNNNNNNNNKNDNKKQSFFTTVDTDKSKNETPLNDQKGQKETNSEKETEEEEKEEEKEEEEDQSDQGNDGSENENEQEKEEEEEDDEDEEQEQEQEQEEEEEEEEIKMFGVSLEEIMKLQGDEDDEDRDKIPMILDFLMNRIKEMNGFQTEGIFRINGNIKDVELLANNGFDPYGDEINQYEVHTWASLLKKWIRELPEPLIPDNVHLQISEQLSQIESESTITTTDNDNDIEDPEKTQPILSNLLKSIQPPVFYDVLDSIFLFYAELLQPDNIEITKIGIDNLTTIITPTVFKTKLAISQENFSEILKGQSQDKQIIKLILNYYIQKYNYIKANEHSEEEKQQEQDVELHENTE</sequence>
<accession>A0A151ZAR5</accession>
<evidence type="ECO:0000313" key="6">
    <source>
        <dbReference type="Proteomes" id="UP000076078"/>
    </source>
</evidence>
<proteinExistence type="predicted"/>
<evidence type="ECO:0000256" key="3">
    <source>
        <dbReference type="SAM" id="SignalP"/>
    </source>
</evidence>
<dbReference type="FunCoup" id="A0A151ZAR5">
    <property type="interactions" value="605"/>
</dbReference>
<dbReference type="EMBL" id="LODT01000035">
    <property type="protein sequence ID" value="KYQ91037.1"/>
    <property type="molecule type" value="Genomic_DNA"/>
</dbReference>
<evidence type="ECO:0000256" key="2">
    <source>
        <dbReference type="SAM" id="MobiDB-lite"/>
    </source>
</evidence>
<feature type="compositionally biased region" description="Basic and acidic residues" evidence="2">
    <location>
        <begin position="69"/>
        <end position="78"/>
    </location>
</feature>
<feature type="domain" description="Rho-GAP" evidence="4">
    <location>
        <begin position="143"/>
        <end position="361"/>
    </location>
</feature>
<dbReference type="GO" id="GO:0005737">
    <property type="term" value="C:cytoplasm"/>
    <property type="evidence" value="ECO:0007669"/>
    <property type="project" value="TreeGrafter"/>
</dbReference>
<dbReference type="OMA" id="EQFSMFG"/>
<feature type="chain" id="PRO_5007593145" evidence="3">
    <location>
        <begin position="20"/>
        <end position="387"/>
    </location>
</feature>
<dbReference type="InterPro" id="IPR000198">
    <property type="entry name" value="RhoGAP_dom"/>
</dbReference>
<dbReference type="OrthoDB" id="437889at2759"/>
<dbReference type="PROSITE" id="PS50238">
    <property type="entry name" value="RHOGAP"/>
    <property type="match status" value="1"/>
</dbReference>
<feature type="compositionally biased region" description="Acidic residues" evidence="2">
    <location>
        <begin position="79"/>
        <end position="96"/>
    </location>
</feature>
<dbReference type="InterPro" id="IPR008936">
    <property type="entry name" value="Rho_GTPase_activation_prot"/>
</dbReference>
<dbReference type="AlphaFoldDB" id="A0A151ZAR5"/>
<dbReference type="InParanoid" id="A0A151ZAR5"/>
<evidence type="ECO:0000259" key="4">
    <source>
        <dbReference type="PROSITE" id="PS50238"/>
    </source>
</evidence>
<evidence type="ECO:0000313" key="5">
    <source>
        <dbReference type="EMBL" id="KYQ91037.1"/>
    </source>
</evidence>
<dbReference type="Pfam" id="PF00620">
    <property type="entry name" value="RhoGAP"/>
    <property type="match status" value="1"/>
</dbReference>
<dbReference type="GO" id="GO:0007165">
    <property type="term" value="P:signal transduction"/>
    <property type="evidence" value="ECO:0007669"/>
    <property type="project" value="InterPro"/>
</dbReference>
<comment type="caution">
    <text evidence="5">The sequence shown here is derived from an EMBL/GenBank/DDBJ whole genome shotgun (WGS) entry which is preliminary data.</text>
</comment>
<dbReference type="Gene3D" id="1.10.555.10">
    <property type="entry name" value="Rho GTPase activation protein"/>
    <property type="match status" value="1"/>
</dbReference>
<feature type="compositionally biased region" description="Acidic residues" evidence="2">
    <location>
        <begin position="103"/>
        <end position="137"/>
    </location>
</feature>
<dbReference type="PANTHER" id="PTHR45876">
    <property type="entry name" value="FI04035P"/>
    <property type="match status" value="1"/>
</dbReference>
<organism evidence="5 6">
    <name type="scientific">Tieghemostelium lacteum</name>
    <name type="common">Slime mold</name>
    <name type="synonym">Dictyostelium lacteum</name>
    <dbReference type="NCBI Taxonomy" id="361077"/>
    <lineage>
        <taxon>Eukaryota</taxon>
        <taxon>Amoebozoa</taxon>
        <taxon>Evosea</taxon>
        <taxon>Eumycetozoa</taxon>
        <taxon>Dictyostelia</taxon>
        <taxon>Dictyosteliales</taxon>
        <taxon>Raperosteliaceae</taxon>
        <taxon>Tieghemostelium</taxon>
    </lineage>
</organism>
<keyword evidence="3" id="KW-0732">Signal</keyword>
<gene>
    <name evidence="5" type="ORF">DLAC_07938</name>
</gene>
<keyword evidence="1" id="KW-0343">GTPase activation</keyword>
<feature type="signal peptide" evidence="3">
    <location>
        <begin position="1"/>
        <end position="19"/>
    </location>
</feature>
<reference evidence="5 6" key="1">
    <citation type="submission" date="2015-12" db="EMBL/GenBank/DDBJ databases">
        <title>Dictyostelia acquired genes for synthesis and detection of signals that induce cell-type specialization by lateral gene transfer from prokaryotes.</title>
        <authorList>
            <person name="Gloeckner G."/>
            <person name="Schaap P."/>
        </authorList>
    </citation>
    <scope>NUCLEOTIDE SEQUENCE [LARGE SCALE GENOMIC DNA]</scope>
    <source>
        <strain evidence="5 6">TK</strain>
    </source>
</reference>
<evidence type="ECO:0000256" key="1">
    <source>
        <dbReference type="ARBA" id="ARBA00022468"/>
    </source>
</evidence>
<dbReference type="Proteomes" id="UP000076078">
    <property type="component" value="Unassembled WGS sequence"/>
</dbReference>
<feature type="region of interest" description="Disordered" evidence="2">
    <location>
        <begin position="24"/>
        <end position="138"/>
    </location>
</feature>
<dbReference type="SMART" id="SM00324">
    <property type="entry name" value="RhoGAP"/>
    <property type="match status" value="1"/>
</dbReference>
<dbReference type="GO" id="GO:0005096">
    <property type="term" value="F:GTPase activator activity"/>
    <property type="evidence" value="ECO:0007669"/>
    <property type="project" value="UniProtKB-KW"/>
</dbReference>
<protein>
    <submittedName>
        <fullName evidence="5">RhoGAP domain-containing protein</fullName>
    </submittedName>
</protein>
<feature type="compositionally biased region" description="Low complexity" evidence="2">
    <location>
        <begin position="33"/>
        <end position="42"/>
    </location>
</feature>
<dbReference type="SUPFAM" id="SSF48350">
    <property type="entry name" value="GTPase activation domain, GAP"/>
    <property type="match status" value="1"/>
</dbReference>
<name>A0A151ZAR5_TIELA</name>